<proteinExistence type="predicted"/>
<protein>
    <submittedName>
        <fullName evidence="2">Uncharacterized protein</fullName>
    </submittedName>
</protein>
<feature type="region of interest" description="Disordered" evidence="1">
    <location>
        <begin position="1"/>
        <end position="54"/>
    </location>
</feature>
<organism evidence="2 3">
    <name type="scientific">Evansella tamaricis</name>
    <dbReference type="NCBI Taxonomy" id="2069301"/>
    <lineage>
        <taxon>Bacteria</taxon>
        <taxon>Bacillati</taxon>
        <taxon>Bacillota</taxon>
        <taxon>Bacilli</taxon>
        <taxon>Bacillales</taxon>
        <taxon>Bacillaceae</taxon>
        <taxon>Evansella</taxon>
    </lineage>
</organism>
<dbReference type="RefSeq" id="WP_217067032.1">
    <property type="nucleotide sequence ID" value="NZ_JAHQCS010000112.1"/>
</dbReference>
<feature type="compositionally biased region" description="Basic and acidic residues" evidence="1">
    <location>
        <begin position="28"/>
        <end position="40"/>
    </location>
</feature>
<name>A0ABS6JGY0_9BACI</name>
<accession>A0ABS6JGY0</accession>
<feature type="compositionally biased region" description="Polar residues" evidence="1">
    <location>
        <begin position="9"/>
        <end position="23"/>
    </location>
</feature>
<keyword evidence="3" id="KW-1185">Reference proteome</keyword>
<gene>
    <name evidence="2" type="ORF">KS419_14085</name>
</gene>
<sequence>MAKDKKGKNNSFAADHSTLTDTPTEAEYTVRTDTSSRDPLESNQYYPGDSVNEHKNLEEANRDLAKEELRQQNENNSL</sequence>
<evidence type="ECO:0000256" key="1">
    <source>
        <dbReference type="SAM" id="MobiDB-lite"/>
    </source>
</evidence>
<dbReference type="Proteomes" id="UP000784880">
    <property type="component" value="Unassembled WGS sequence"/>
</dbReference>
<dbReference type="EMBL" id="JAHQCS010000112">
    <property type="protein sequence ID" value="MBU9712856.1"/>
    <property type="molecule type" value="Genomic_DNA"/>
</dbReference>
<evidence type="ECO:0000313" key="2">
    <source>
        <dbReference type="EMBL" id="MBU9712856.1"/>
    </source>
</evidence>
<evidence type="ECO:0000313" key="3">
    <source>
        <dbReference type="Proteomes" id="UP000784880"/>
    </source>
</evidence>
<comment type="caution">
    <text evidence="2">The sequence shown here is derived from an EMBL/GenBank/DDBJ whole genome shotgun (WGS) entry which is preliminary data.</text>
</comment>
<reference evidence="2 3" key="1">
    <citation type="submission" date="2021-06" db="EMBL/GenBank/DDBJ databases">
        <title>Bacillus sp. RD4P76, an endophyte from a halophyte.</title>
        <authorList>
            <person name="Sun J.-Q."/>
        </authorList>
    </citation>
    <scope>NUCLEOTIDE SEQUENCE [LARGE SCALE GENOMIC DNA]</scope>
    <source>
        <strain evidence="2 3">CGMCC 1.15917</strain>
    </source>
</reference>